<evidence type="ECO:0000256" key="3">
    <source>
        <dbReference type="ARBA" id="ARBA00022679"/>
    </source>
</evidence>
<dbReference type="WBParaSite" id="MBELARI_LOCUS16479">
    <property type="protein sequence ID" value="MBELARI_LOCUS16479"/>
    <property type="gene ID" value="MBELARI_LOCUS16479"/>
</dbReference>
<evidence type="ECO:0000256" key="2">
    <source>
        <dbReference type="ARBA" id="ARBA00009988"/>
    </source>
</evidence>
<dbReference type="EC" id="2.8.2.20" evidence="7"/>
<dbReference type="PANTHER" id="PTHR12788">
    <property type="entry name" value="PROTEIN-TYROSINE SULFOTRANSFERASE 2"/>
    <property type="match status" value="1"/>
</dbReference>
<protein>
    <recommendedName>
        <fullName evidence="7">Protein-tyrosine sulfotransferase</fullName>
        <ecNumber evidence="7">2.8.2.20</ecNumber>
    </recommendedName>
</protein>
<dbReference type="InterPro" id="IPR027417">
    <property type="entry name" value="P-loop_NTPase"/>
</dbReference>
<dbReference type="SUPFAM" id="SSF52540">
    <property type="entry name" value="P-loop containing nucleoside triphosphate hydrolases"/>
    <property type="match status" value="1"/>
</dbReference>
<dbReference type="Pfam" id="PF13469">
    <property type="entry name" value="Sulfotransfer_3"/>
    <property type="match status" value="1"/>
</dbReference>
<evidence type="ECO:0000313" key="8">
    <source>
        <dbReference type="Proteomes" id="UP000887575"/>
    </source>
</evidence>
<reference evidence="9" key="1">
    <citation type="submission" date="2024-02" db="UniProtKB">
        <authorList>
            <consortium name="WormBaseParasite"/>
        </authorList>
    </citation>
    <scope>IDENTIFICATION</scope>
</reference>
<dbReference type="GO" id="GO:0005794">
    <property type="term" value="C:Golgi apparatus"/>
    <property type="evidence" value="ECO:0007669"/>
    <property type="project" value="UniProtKB-ARBA"/>
</dbReference>
<evidence type="ECO:0000256" key="4">
    <source>
        <dbReference type="ARBA" id="ARBA00023157"/>
    </source>
</evidence>
<dbReference type="Gene3D" id="3.40.50.300">
    <property type="entry name" value="P-loop containing nucleotide triphosphate hydrolases"/>
    <property type="match status" value="1"/>
</dbReference>
<dbReference type="FunFam" id="3.40.50.300:FF:002853">
    <property type="entry name" value="Protein-tyrosine sulfotransferase"/>
    <property type="match status" value="1"/>
</dbReference>
<evidence type="ECO:0000256" key="5">
    <source>
        <dbReference type="ARBA" id="ARBA00023180"/>
    </source>
</evidence>
<keyword evidence="3 7" id="KW-0808">Transferase</keyword>
<evidence type="ECO:0000256" key="1">
    <source>
        <dbReference type="ARBA" id="ARBA00003886"/>
    </source>
</evidence>
<keyword evidence="5" id="KW-0325">Glycoprotein</keyword>
<organism evidence="8 9">
    <name type="scientific">Mesorhabditis belari</name>
    <dbReference type="NCBI Taxonomy" id="2138241"/>
    <lineage>
        <taxon>Eukaryota</taxon>
        <taxon>Metazoa</taxon>
        <taxon>Ecdysozoa</taxon>
        <taxon>Nematoda</taxon>
        <taxon>Chromadorea</taxon>
        <taxon>Rhabditida</taxon>
        <taxon>Rhabditina</taxon>
        <taxon>Rhabditomorpha</taxon>
        <taxon>Rhabditoidea</taxon>
        <taxon>Rhabditidae</taxon>
        <taxon>Mesorhabditinae</taxon>
        <taxon>Mesorhabditis</taxon>
    </lineage>
</organism>
<sequence length="318" mass="36621">MRTRYTALATLCGTLLIFSYSLFLFSSKSRFQRATFKGEKERMRTILSTEEPLIFIGGIPRTGTTLLRVMLDAHQRIRCGEETVLIPYILTDRERWSQGMTAGSNVTEQVIDAAVSAFIVEVIAKHGQPAARYCNKDPFSSWYNTYLAKIFPNAKFIVLIRDSRAVVHSILSRRLPVSGFVFDDEEECFRVWNENMKKMVGQCRQVGNNCLLVHYESLVISPRKEMEKILKFLNEPWSEQVLEHEKHIGEININPLEFSSNQVVKQVYQNALHQWKGYFSDSLLHKVAQLAPMMETLGYEPKNTNPDYSQFCIAEDDD</sequence>
<keyword evidence="8" id="KW-1185">Reference proteome</keyword>
<dbReference type="PANTHER" id="PTHR12788:SF10">
    <property type="entry name" value="PROTEIN-TYROSINE SULFOTRANSFERASE"/>
    <property type="match status" value="1"/>
</dbReference>
<dbReference type="InterPro" id="IPR026634">
    <property type="entry name" value="TPST-like"/>
</dbReference>
<dbReference type="AlphaFoldDB" id="A0AAF3ES71"/>
<evidence type="ECO:0000313" key="9">
    <source>
        <dbReference type="WBParaSite" id="MBELARI_LOCUS16479"/>
    </source>
</evidence>
<keyword evidence="4" id="KW-1015">Disulfide bond</keyword>
<evidence type="ECO:0000256" key="6">
    <source>
        <dbReference type="ARBA" id="ARBA00048460"/>
    </source>
</evidence>
<dbReference type="Proteomes" id="UP000887575">
    <property type="component" value="Unassembled WGS sequence"/>
</dbReference>
<evidence type="ECO:0000256" key="7">
    <source>
        <dbReference type="RuleBase" id="RU365018"/>
    </source>
</evidence>
<comment type="function">
    <text evidence="1 7">Catalyzes the O-sulfation of tyrosine residues within acidic motifs of polypeptides, using 3'-phosphoadenylyl sulfate (PAPS) as cosubstrate.</text>
</comment>
<name>A0AAF3ES71_9BILA</name>
<accession>A0AAF3ES71</accession>
<proteinExistence type="inferred from homology"/>
<dbReference type="GO" id="GO:0008476">
    <property type="term" value="F:protein-tyrosine sulfotransferase activity"/>
    <property type="evidence" value="ECO:0007669"/>
    <property type="project" value="UniProtKB-EC"/>
</dbReference>
<comment type="similarity">
    <text evidence="2 7">Belongs to the protein sulfotransferase family.</text>
</comment>
<comment type="catalytic activity">
    <reaction evidence="6 7">
        <text>L-tyrosyl-[protein] + 3'-phosphoadenylyl sulfate = O-sulfo-L-tyrosine-[protein] + adenosine 3',5'-bisphosphate + H(+)</text>
        <dbReference type="Rhea" id="RHEA:16801"/>
        <dbReference type="Rhea" id="RHEA-COMP:10136"/>
        <dbReference type="Rhea" id="RHEA-COMP:11688"/>
        <dbReference type="ChEBI" id="CHEBI:15378"/>
        <dbReference type="ChEBI" id="CHEBI:46858"/>
        <dbReference type="ChEBI" id="CHEBI:58339"/>
        <dbReference type="ChEBI" id="CHEBI:58343"/>
        <dbReference type="ChEBI" id="CHEBI:65286"/>
        <dbReference type="EC" id="2.8.2.20"/>
    </reaction>
</comment>